<evidence type="ECO:0000313" key="1">
    <source>
        <dbReference type="EMBL" id="TFB89299.1"/>
    </source>
</evidence>
<reference evidence="1 2" key="1">
    <citation type="submission" date="2019-03" db="EMBL/GenBank/DDBJ databases">
        <title>Genomics of glacier-inhabiting Cryobacterium strains.</title>
        <authorList>
            <person name="Liu Q."/>
            <person name="Xin Y.-H."/>
        </authorList>
    </citation>
    <scope>NUCLEOTIDE SEQUENCE [LARGE SCALE GENOMIC DNA]</scope>
    <source>
        <strain evidence="1 2">Hh15</strain>
    </source>
</reference>
<dbReference type="Pfam" id="PF11255">
    <property type="entry name" value="DUF3054"/>
    <property type="match status" value="1"/>
</dbReference>
<dbReference type="OrthoDB" id="3698172at2"/>
<accession>A0A1H8CB56</accession>
<comment type="caution">
    <text evidence="1">The sequence shown here is derived from an EMBL/GenBank/DDBJ whole genome shotgun (WGS) entry which is preliminary data.</text>
</comment>
<evidence type="ECO:0000313" key="2">
    <source>
        <dbReference type="Proteomes" id="UP000297654"/>
    </source>
</evidence>
<sequence>MASLHIKAGPIPRSSIITAGVLDAVLVLAFAAIGRLSHKESLAGLGVTYWPFLGGLIIGWLLLRAWRHPHNIVWTGLAIWIVTVAGGLLLRLASGQGVQLSFAIVTTIVLGVFLLGWRAIAALVQRASRQRMPTHS</sequence>
<keyword evidence="2" id="KW-1185">Reference proteome</keyword>
<protein>
    <submittedName>
        <fullName evidence="1">DUF3054 domain-containing protein</fullName>
    </submittedName>
</protein>
<name>A0A1H8CB56_9MICO</name>
<dbReference type="Proteomes" id="UP000297654">
    <property type="component" value="Unassembled WGS sequence"/>
</dbReference>
<dbReference type="EMBL" id="SOFF01000030">
    <property type="protein sequence ID" value="TFB89299.1"/>
    <property type="molecule type" value="Genomic_DNA"/>
</dbReference>
<dbReference type="InterPro" id="IPR021414">
    <property type="entry name" value="DUF3054"/>
</dbReference>
<dbReference type="RefSeq" id="WP_092107367.1">
    <property type="nucleotide sequence ID" value="NZ_FOCN01000002.1"/>
</dbReference>
<organism evidence="1 2">
    <name type="scientific">Cryobacterium luteum</name>
    <dbReference type="NCBI Taxonomy" id="1424661"/>
    <lineage>
        <taxon>Bacteria</taxon>
        <taxon>Bacillati</taxon>
        <taxon>Actinomycetota</taxon>
        <taxon>Actinomycetes</taxon>
        <taxon>Micrococcales</taxon>
        <taxon>Microbacteriaceae</taxon>
        <taxon>Cryobacterium</taxon>
    </lineage>
</organism>
<proteinExistence type="predicted"/>
<dbReference type="AlphaFoldDB" id="A0A1H8CB56"/>
<gene>
    <name evidence="1" type="ORF">E3O10_10535</name>
</gene>